<keyword evidence="3" id="KW-1185">Reference proteome</keyword>
<reference evidence="2 3" key="1">
    <citation type="submission" date="2020-07" db="EMBL/GenBank/DDBJ databases">
        <authorList>
            <person name="Feng X."/>
        </authorList>
    </citation>
    <scope>NUCLEOTIDE SEQUENCE [LARGE SCALE GENOMIC DNA]</scope>
    <source>
        <strain evidence="2 3">JCM23202</strain>
    </source>
</reference>
<name>A0A7X1E9I5_9BACT</name>
<feature type="compositionally biased region" description="Acidic residues" evidence="1">
    <location>
        <begin position="155"/>
        <end position="166"/>
    </location>
</feature>
<dbReference type="EMBL" id="JACHVC010000013">
    <property type="protein sequence ID" value="MBC2607459.1"/>
    <property type="molecule type" value="Genomic_DNA"/>
</dbReference>
<comment type="caution">
    <text evidence="2">The sequence shown here is derived from an EMBL/GenBank/DDBJ whole genome shotgun (WGS) entry which is preliminary data.</text>
</comment>
<feature type="compositionally biased region" description="Acidic residues" evidence="1">
    <location>
        <begin position="222"/>
        <end position="235"/>
    </location>
</feature>
<feature type="compositionally biased region" description="Low complexity" evidence="1">
    <location>
        <begin position="192"/>
        <end position="219"/>
    </location>
</feature>
<feature type="compositionally biased region" description="Acidic residues" evidence="1">
    <location>
        <begin position="178"/>
        <end position="191"/>
    </location>
</feature>
<evidence type="ECO:0000313" key="3">
    <source>
        <dbReference type="Proteomes" id="UP000526501"/>
    </source>
</evidence>
<gene>
    <name evidence="2" type="ORF">H5P27_15505</name>
</gene>
<feature type="compositionally biased region" description="Low complexity" evidence="1">
    <location>
        <begin position="116"/>
        <end position="130"/>
    </location>
</feature>
<dbReference type="AlphaFoldDB" id="A0A7X1E9I5"/>
<evidence type="ECO:0000313" key="2">
    <source>
        <dbReference type="EMBL" id="MBC2607459.1"/>
    </source>
</evidence>
<feature type="region of interest" description="Disordered" evidence="1">
    <location>
        <begin position="110"/>
        <end position="309"/>
    </location>
</feature>
<feature type="compositionally biased region" description="Low complexity" evidence="1">
    <location>
        <begin position="140"/>
        <end position="154"/>
    </location>
</feature>
<evidence type="ECO:0000256" key="1">
    <source>
        <dbReference type="SAM" id="MobiDB-lite"/>
    </source>
</evidence>
<proteinExistence type="predicted"/>
<feature type="compositionally biased region" description="Low complexity" evidence="1">
    <location>
        <begin position="167"/>
        <end position="177"/>
    </location>
</feature>
<feature type="compositionally biased region" description="Polar residues" evidence="1">
    <location>
        <begin position="293"/>
        <end position="309"/>
    </location>
</feature>
<protein>
    <submittedName>
        <fullName evidence="2">Uncharacterized protein</fullName>
    </submittedName>
</protein>
<accession>A0A7X1E9I5</accession>
<organism evidence="2 3">
    <name type="scientific">Pelagicoccus albus</name>
    <dbReference type="NCBI Taxonomy" id="415222"/>
    <lineage>
        <taxon>Bacteria</taxon>
        <taxon>Pseudomonadati</taxon>
        <taxon>Verrucomicrobiota</taxon>
        <taxon>Opitutia</taxon>
        <taxon>Puniceicoccales</taxon>
        <taxon>Pelagicoccaceae</taxon>
        <taxon>Pelagicoccus</taxon>
    </lineage>
</organism>
<sequence>MKGVALIFVLLIPLILRAQEGMPEPEYPDLGTPLREHIAQMAESSQPSGADYLSMAEQTLQFAMSEMQQGRKMPEPPLRDALDAIETGREIDPDAGDWDQIEQRLLDLLNPPVDPENQQQQQQQDSGDNSEQQDGEQGESGEQQQSEDGQSQDSESQDGEQSEGEQGEQSQDQQGEQQEGDSESQPDEQQEPGDSNSAGEQDPEGEQGQQLPQAQDGAQMGDLEEPQEVELDGQEEQAPPPPQPSATPEEMQTLGGQQGTGEPIDAENAALMQMLEQLKQQDEPGKLYKILQEAQNGGRQKSQPNTKDW</sequence>
<dbReference type="RefSeq" id="WP_185661348.1">
    <property type="nucleotide sequence ID" value="NZ_CAWPOO010000013.1"/>
</dbReference>
<dbReference type="Proteomes" id="UP000526501">
    <property type="component" value="Unassembled WGS sequence"/>
</dbReference>